<organism evidence="3 4">
    <name type="scientific">Thelonectria olida</name>
    <dbReference type="NCBI Taxonomy" id="1576542"/>
    <lineage>
        <taxon>Eukaryota</taxon>
        <taxon>Fungi</taxon>
        <taxon>Dikarya</taxon>
        <taxon>Ascomycota</taxon>
        <taxon>Pezizomycotina</taxon>
        <taxon>Sordariomycetes</taxon>
        <taxon>Hypocreomycetidae</taxon>
        <taxon>Hypocreales</taxon>
        <taxon>Nectriaceae</taxon>
        <taxon>Thelonectria</taxon>
    </lineage>
</organism>
<dbReference type="PANTHER" id="PTHR35391">
    <property type="entry name" value="C2H2-TYPE DOMAIN-CONTAINING PROTEIN-RELATED"/>
    <property type="match status" value="1"/>
</dbReference>
<feature type="compositionally biased region" description="Polar residues" evidence="1">
    <location>
        <begin position="296"/>
        <end position="306"/>
    </location>
</feature>
<feature type="region of interest" description="Disordered" evidence="1">
    <location>
        <begin position="99"/>
        <end position="131"/>
    </location>
</feature>
<dbReference type="InterPro" id="IPR058925">
    <property type="entry name" value="zf-C2H2_AcuF"/>
</dbReference>
<feature type="compositionally biased region" description="Polar residues" evidence="1">
    <location>
        <begin position="275"/>
        <end position="287"/>
    </location>
</feature>
<dbReference type="SMART" id="SM00355">
    <property type="entry name" value="ZnF_C2H2"/>
    <property type="match status" value="2"/>
</dbReference>
<dbReference type="EMBL" id="JAGPYM010000110">
    <property type="protein sequence ID" value="KAH6867306.1"/>
    <property type="molecule type" value="Genomic_DNA"/>
</dbReference>
<dbReference type="Pfam" id="PF26082">
    <property type="entry name" value="zf-C2H2_AcuF"/>
    <property type="match status" value="1"/>
</dbReference>
<name>A0A9P8VQL0_9HYPO</name>
<dbReference type="Proteomes" id="UP000777438">
    <property type="component" value="Unassembled WGS sequence"/>
</dbReference>
<feature type="non-terminal residue" evidence="3">
    <location>
        <position position="533"/>
    </location>
</feature>
<accession>A0A9P8VQL0</accession>
<dbReference type="PANTHER" id="PTHR35391:SF7">
    <property type="entry name" value="C2H2-TYPE DOMAIN-CONTAINING PROTEIN"/>
    <property type="match status" value="1"/>
</dbReference>
<evidence type="ECO:0000256" key="1">
    <source>
        <dbReference type="SAM" id="MobiDB-lite"/>
    </source>
</evidence>
<evidence type="ECO:0000313" key="4">
    <source>
        <dbReference type="Proteomes" id="UP000777438"/>
    </source>
</evidence>
<feature type="domain" description="C2H2-type" evidence="2">
    <location>
        <begin position="465"/>
        <end position="487"/>
    </location>
</feature>
<feature type="compositionally biased region" description="Acidic residues" evidence="1">
    <location>
        <begin position="109"/>
        <end position="131"/>
    </location>
</feature>
<feature type="region of interest" description="Disordered" evidence="1">
    <location>
        <begin position="272"/>
        <end position="312"/>
    </location>
</feature>
<reference evidence="3 4" key="1">
    <citation type="journal article" date="2021" name="Nat. Commun.">
        <title>Genetic determinants of endophytism in the Arabidopsis root mycobiome.</title>
        <authorList>
            <person name="Mesny F."/>
            <person name="Miyauchi S."/>
            <person name="Thiergart T."/>
            <person name="Pickel B."/>
            <person name="Atanasova L."/>
            <person name="Karlsson M."/>
            <person name="Huettel B."/>
            <person name="Barry K.W."/>
            <person name="Haridas S."/>
            <person name="Chen C."/>
            <person name="Bauer D."/>
            <person name="Andreopoulos W."/>
            <person name="Pangilinan J."/>
            <person name="LaButti K."/>
            <person name="Riley R."/>
            <person name="Lipzen A."/>
            <person name="Clum A."/>
            <person name="Drula E."/>
            <person name="Henrissat B."/>
            <person name="Kohler A."/>
            <person name="Grigoriev I.V."/>
            <person name="Martin F.M."/>
            <person name="Hacquard S."/>
        </authorList>
    </citation>
    <scope>NUCLEOTIDE SEQUENCE [LARGE SCALE GENOMIC DNA]</scope>
    <source>
        <strain evidence="3 4">MPI-CAGE-CH-0241</strain>
    </source>
</reference>
<protein>
    <recommendedName>
        <fullName evidence="2">C2H2-type domain-containing protein</fullName>
    </recommendedName>
</protein>
<sequence>MDSQDPLRGASLADLGLETLNFFERVQAIDGTPKEWPSAPLATEAERFELWAVNLGLFVAGHGSLDYRLREAERLTQTIQRFLQELTDLLAEEPPVIQLHLGPESRDDNETDAETSDDSEPSENEDDGEEPLIELLVDGVRDTTDRLYKLSTKIRSPSSRLGSSRAATHQRIDEETGVDFLRAFEQADYDHIRSLFLQYQKSKSLQTDQPTEPEEEAAVEDDDGVWEPIRTVLAQHRATDSFLVGRIARANMRRRQQFAYWRKHREKLAHHARASISQQGPLTSSYGMLSRPSAERNLSSEQTTSMAELAPQLPSVTTATNLNITRLDVVETRSAFTVSEYAVSTWQPAGDAVIFPPPPRRQSDEKFFECPYCFTLCPASILTDKAWKAHLLHDLRPYICTYEDCRNPDQLYDSRQDWDHHENSCHRKLEAYRDHLRNDHGEYSDDASAARIIRGSESVFDSTDRPCPVCSIVLETPRAMHSHMALHLERFSLFSLPRAVALDDDDVSDAGSEVANGTIEDSRNEDFRRDWDI</sequence>
<dbReference type="InterPro" id="IPR013087">
    <property type="entry name" value="Znf_C2H2_type"/>
</dbReference>
<evidence type="ECO:0000259" key="2">
    <source>
        <dbReference type="SMART" id="SM00355"/>
    </source>
</evidence>
<evidence type="ECO:0000313" key="3">
    <source>
        <dbReference type="EMBL" id="KAH6867306.1"/>
    </source>
</evidence>
<proteinExistence type="predicted"/>
<feature type="domain" description="C2H2-type" evidence="2">
    <location>
        <begin position="398"/>
        <end position="426"/>
    </location>
</feature>
<dbReference type="AlphaFoldDB" id="A0A9P8VQL0"/>
<dbReference type="OrthoDB" id="20872at2759"/>
<keyword evidence="4" id="KW-1185">Reference proteome</keyword>
<comment type="caution">
    <text evidence="3">The sequence shown here is derived from an EMBL/GenBank/DDBJ whole genome shotgun (WGS) entry which is preliminary data.</text>
</comment>
<gene>
    <name evidence="3" type="ORF">B0T10DRAFT_419988</name>
</gene>